<feature type="transmembrane region" description="Helical" evidence="7">
    <location>
        <begin position="146"/>
        <end position="165"/>
    </location>
</feature>
<feature type="transmembrane region" description="Helical" evidence="7">
    <location>
        <begin position="177"/>
        <end position="196"/>
    </location>
</feature>
<dbReference type="PANTHER" id="PTHR43549:SF3">
    <property type="entry name" value="MULTIDRUG RESISTANCE PROTEIN YPNP-RELATED"/>
    <property type="match status" value="1"/>
</dbReference>
<feature type="transmembrane region" description="Helical" evidence="7">
    <location>
        <begin position="72"/>
        <end position="93"/>
    </location>
</feature>
<dbReference type="InterPro" id="IPR052031">
    <property type="entry name" value="Membrane_Transporter-Flippase"/>
</dbReference>
<evidence type="ECO:0000256" key="1">
    <source>
        <dbReference type="ARBA" id="ARBA00004429"/>
    </source>
</evidence>
<dbReference type="NCBIfam" id="TIGR00797">
    <property type="entry name" value="matE"/>
    <property type="match status" value="1"/>
</dbReference>
<gene>
    <name evidence="8" type="ORF">COA96_11545</name>
</gene>
<dbReference type="PIRSF" id="PIRSF006603">
    <property type="entry name" value="DinF"/>
    <property type="match status" value="1"/>
</dbReference>
<evidence type="ECO:0000256" key="3">
    <source>
        <dbReference type="ARBA" id="ARBA00022475"/>
    </source>
</evidence>
<evidence type="ECO:0000256" key="4">
    <source>
        <dbReference type="ARBA" id="ARBA00022692"/>
    </source>
</evidence>
<accession>A0A2A5AWG3</accession>
<sequence length="430" mass="46185">MVIGMLMLFTFSLVDTLFISFLGTEALTAISFTFPVTFTIMSLAIGLGIGASAVVAKYIGRAEHEKAKEASTVINYISFILAALVVFLCWFFMDGIFNLMGASEQLMVPIRKYMLVWFPGSVLVVCIMTGNSLLRAYGDTKTPSIIMASAGLINAILDPILIFGLGPAPELGIEGAAWATVIAWSLGYGYLLYLLVIKMELVSRSLPSRAVMKSSGLEMLQIGIPAAGANMMTPLAAGIMTAIAASFGDTAVAAFGVGARLEPIATLIVLAMSSSLPPLVSQNFGAGRMDRVEEAFRLSIKFILGWQLLVYIVLALCAPLIAATFSDDPEVISTIKLFLWILPLGYGMQGVIILTNSSLNALHKPMSALYLSIMRFFLFYVPLAYVGSLYFGLVGFFVGALCGNLLMAAISLRTFNRTLSGQQQLVEETA</sequence>
<evidence type="ECO:0000256" key="6">
    <source>
        <dbReference type="ARBA" id="ARBA00023136"/>
    </source>
</evidence>
<feature type="transmembrane region" description="Helical" evidence="7">
    <location>
        <begin position="302"/>
        <end position="325"/>
    </location>
</feature>
<feature type="transmembrane region" description="Helical" evidence="7">
    <location>
        <begin position="391"/>
        <end position="412"/>
    </location>
</feature>
<name>A0A2A5AWG3_9GAMM</name>
<keyword evidence="6 7" id="KW-0472">Membrane</keyword>
<dbReference type="Proteomes" id="UP000218327">
    <property type="component" value="Unassembled WGS sequence"/>
</dbReference>
<dbReference type="InterPro" id="IPR002528">
    <property type="entry name" value="MATE_fam"/>
</dbReference>
<dbReference type="AlphaFoldDB" id="A0A2A5AWG3"/>
<protein>
    <submittedName>
        <fullName evidence="8">MATE family efflux transporter</fullName>
    </submittedName>
</protein>
<evidence type="ECO:0000313" key="9">
    <source>
        <dbReference type="Proteomes" id="UP000218327"/>
    </source>
</evidence>
<dbReference type="InterPro" id="IPR048279">
    <property type="entry name" value="MdtK-like"/>
</dbReference>
<dbReference type="GO" id="GO:0042910">
    <property type="term" value="F:xenobiotic transmembrane transporter activity"/>
    <property type="evidence" value="ECO:0007669"/>
    <property type="project" value="InterPro"/>
</dbReference>
<dbReference type="GO" id="GO:0015297">
    <property type="term" value="F:antiporter activity"/>
    <property type="evidence" value="ECO:0007669"/>
    <property type="project" value="InterPro"/>
</dbReference>
<reference evidence="9" key="1">
    <citation type="submission" date="2017-08" db="EMBL/GenBank/DDBJ databases">
        <title>A dynamic microbial community with high functional redundancy inhabits the cold, oxic subseafloor aquifer.</title>
        <authorList>
            <person name="Tully B.J."/>
            <person name="Wheat C.G."/>
            <person name="Glazer B.T."/>
            <person name="Huber J.A."/>
        </authorList>
    </citation>
    <scope>NUCLEOTIDE SEQUENCE [LARGE SCALE GENOMIC DNA]</scope>
</reference>
<dbReference type="Pfam" id="PF01554">
    <property type="entry name" value="MatE"/>
    <property type="match status" value="2"/>
</dbReference>
<feature type="transmembrane region" description="Helical" evidence="7">
    <location>
        <begin position="38"/>
        <end position="60"/>
    </location>
</feature>
<evidence type="ECO:0000256" key="2">
    <source>
        <dbReference type="ARBA" id="ARBA00022448"/>
    </source>
</evidence>
<comment type="subcellular location">
    <subcellularLocation>
        <location evidence="1">Cell inner membrane</location>
        <topology evidence="1">Multi-pass membrane protein</topology>
    </subcellularLocation>
</comment>
<dbReference type="EMBL" id="NVVJ01000037">
    <property type="protein sequence ID" value="PCJ23589.1"/>
    <property type="molecule type" value="Genomic_DNA"/>
</dbReference>
<keyword evidence="5 7" id="KW-1133">Transmembrane helix</keyword>
<keyword evidence="4 7" id="KW-0812">Transmembrane</keyword>
<feature type="transmembrane region" description="Helical" evidence="7">
    <location>
        <begin position="264"/>
        <end position="281"/>
    </location>
</feature>
<keyword evidence="3" id="KW-1003">Cell membrane</keyword>
<dbReference type="PANTHER" id="PTHR43549">
    <property type="entry name" value="MULTIDRUG RESISTANCE PROTEIN YPNP-RELATED"/>
    <property type="match status" value="1"/>
</dbReference>
<evidence type="ECO:0000313" key="8">
    <source>
        <dbReference type="EMBL" id="PCJ23589.1"/>
    </source>
</evidence>
<proteinExistence type="predicted"/>
<feature type="transmembrane region" description="Helical" evidence="7">
    <location>
        <begin position="367"/>
        <end position="385"/>
    </location>
</feature>
<keyword evidence="2" id="KW-0813">Transport</keyword>
<comment type="caution">
    <text evidence="8">The sequence shown here is derived from an EMBL/GenBank/DDBJ whole genome shotgun (WGS) entry which is preliminary data.</text>
</comment>
<evidence type="ECO:0000256" key="7">
    <source>
        <dbReference type="SAM" id="Phobius"/>
    </source>
</evidence>
<organism evidence="8 9">
    <name type="scientific">SAR86 cluster bacterium</name>
    <dbReference type="NCBI Taxonomy" id="2030880"/>
    <lineage>
        <taxon>Bacteria</taxon>
        <taxon>Pseudomonadati</taxon>
        <taxon>Pseudomonadota</taxon>
        <taxon>Gammaproteobacteria</taxon>
        <taxon>SAR86 cluster</taxon>
    </lineage>
</organism>
<feature type="transmembrane region" description="Helical" evidence="7">
    <location>
        <begin position="113"/>
        <end position="134"/>
    </location>
</feature>
<feature type="transmembrane region" description="Helical" evidence="7">
    <location>
        <begin position="217"/>
        <end position="244"/>
    </location>
</feature>
<feature type="transmembrane region" description="Helical" evidence="7">
    <location>
        <begin position="337"/>
        <end position="355"/>
    </location>
</feature>
<dbReference type="GO" id="GO:0005886">
    <property type="term" value="C:plasma membrane"/>
    <property type="evidence" value="ECO:0007669"/>
    <property type="project" value="UniProtKB-SubCell"/>
</dbReference>
<evidence type="ECO:0000256" key="5">
    <source>
        <dbReference type="ARBA" id="ARBA00022989"/>
    </source>
</evidence>